<accession>X1DEI8</accession>
<organism evidence="2">
    <name type="scientific">marine sediment metagenome</name>
    <dbReference type="NCBI Taxonomy" id="412755"/>
    <lineage>
        <taxon>unclassified sequences</taxon>
        <taxon>metagenomes</taxon>
        <taxon>ecological metagenomes</taxon>
    </lineage>
</organism>
<dbReference type="AlphaFoldDB" id="X1DEI8"/>
<comment type="caution">
    <text evidence="2">The sequence shown here is derived from an EMBL/GenBank/DDBJ whole genome shotgun (WGS) entry which is preliminary data.</text>
</comment>
<sequence>MSVPSAMRVGPFTPTVLVKKKYIIFYLLLMWISILSIVLEFWIYWQEIFNWNFLFAWRLTHFYIFLPLLFVLMYITIVFVSLFFAKTMLIIVNLFHKPKEGVFLREKTNKDYKYWSLRNTIKRWPVWLSHRFPFPFLDNICFKMFGVKTKFSNSLFEGWVDCEFIEFGNNVVVGQGSIIQSATIIGNLLIIKKTRIHENVGIGTHAIVMPGTIIGRNSVLAASSVTTVGQELEEGWIYV</sequence>
<keyword evidence="1" id="KW-0812">Transmembrane</keyword>
<dbReference type="EMBL" id="BART01024946">
    <property type="protein sequence ID" value="GAG94841.1"/>
    <property type="molecule type" value="Genomic_DNA"/>
</dbReference>
<reference evidence="2" key="1">
    <citation type="journal article" date="2014" name="Front. Microbiol.">
        <title>High frequency of phylogenetically diverse reductive dehalogenase-homologous genes in deep subseafloor sedimentary metagenomes.</title>
        <authorList>
            <person name="Kawai M."/>
            <person name="Futagami T."/>
            <person name="Toyoda A."/>
            <person name="Takaki Y."/>
            <person name="Nishi S."/>
            <person name="Hori S."/>
            <person name="Arai W."/>
            <person name="Tsubouchi T."/>
            <person name="Morono Y."/>
            <person name="Uchiyama I."/>
            <person name="Ito T."/>
            <person name="Fujiyama A."/>
            <person name="Inagaki F."/>
            <person name="Takami H."/>
        </authorList>
    </citation>
    <scope>NUCLEOTIDE SEQUENCE</scope>
    <source>
        <strain evidence="2">Expedition CK06-06</strain>
    </source>
</reference>
<feature type="transmembrane region" description="Helical" evidence="1">
    <location>
        <begin position="65"/>
        <end position="95"/>
    </location>
</feature>
<evidence type="ECO:0000313" key="2">
    <source>
        <dbReference type="EMBL" id="GAG94841.1"/>
    </source>
</evidence>
<dbReference type="InterPro" id="IPR011004">
    <property type="entry name" value="Trimer_LpxA-like_sf"/>
</dbReference>
<dbReference type="Pfam" id="PF00132">
    <property type="entry name" value="Hexapep"/>
    <property type="match status" value="1"/>
</dbReference>
<dbReference type="InterPro" id="IPR001451">
    <property type="entry name" value="Hexapep"/>
</dbReference>
<keyword evidence="1" id="KW-0472">Membrane</keyword>
<gene>
    <name evidence="2" type="ORF">S01H4_44896</name>
</gene>
<feature type="transmembrane region" description="Helical" evidence="1">
    <location>
        <begin position="23"/>
        <end position="45"/>
    </location>
</feature>
<dbReference type="SUPFAM" id="SSF51161">
    <property type="entry name" value="Trimeric LpxA-like enzymes"/>
    <property type="match status" value="1"/>
</dbReference>
<evidence type="ECO:0008006" key="3">
    <source>
        <dbReference type="Google" id="ProtNLM"/>
    </source>
</evidence>
<name>X1DEI8_9ZZZZ</name>
<feature type="non-terminal residue" evidence="2">
    <location>
        <position position="239"/>
    </location>
</feature>
<dbReference type="Gene3D" id="2.160.10.10">
    <property type="entry name" value="Hexapeptide repeat proteins"/>
    <property type="match status" value="1"/>
</dbReference>
<evidence type="ECO:0000256" key="1">
    <source>
        <dbReference type="SAM" id="Phobius"/>
    </source>
</evidence>
<protein>
    <recommendedName>
        <fullName evidence="3">Acetyltransferase</fullName>
    </recommendedName>
</protein>
<proteinExistence type="predicted"/>
<keyword evidence="1" id="KW-1133">Transmembrane helix</keyword>